<dbReference type="GO" id="GO:0043683">
    <property type="term" value="P:type IV pilus assembly"/>
    <property type="evidence" value="ECO:0007669"/>
    <property type="project" value="InterPro"/>
</dbReference>
<name>A0A7R6PEP2_9GAMM</name>
<evidence type="ECO:0000313" key="3">
    <source>
        <dbReference type="Proteomes" id="UP000595663"/>
    </source>
</evidence>
<dbReference type="PROSITE" id="PS00409">
    <property type="entry name" value="PROKAR_NTER_METHYL"/>
    <property type="match status" value="1"/>
</dbReference>
<dbReference type="KEGG" id="ajp:AMJAP_3141"/>
<dbReference type="Proteomes" id="UP000595663">
    <property type="component" value="Chromosome"/>
</dbReference>
<dbReference type="InterPro" id="IPR012902">
    <property type="entry name" value="N_methyl_site"/>
</dbReference>
<proteinExistence type="predicted"/>
<keyword evidence="1" id="KW-0812">Transmembrane</keyword>
<keyword evidence="1" id="KW-1133">Transmembrane helix</keyword>
<organism evidence="2 3">
    <name type="scientific">Amphritea japonica ATCC BAA-1530</name>
    <dbReference type="NCBI Taxonomy" id="1278309"/>
    <lineage>
        <taxon>Bacteria</taxon>
        <taxon>Pseudomonadati</taxon>
        <taxon>Pseudomonadota</taxon>
        <taxon>Gammaproteobacteria</taxon>
        <taxon>Oceanospirillales</taxon>
        <taxon>Oceanospirillaceae</taxon>
        <taxon>Amphritea</taxon>
    </lineage>
</organism>
<dbReference type="OrthoDB" id="5296662at2"/>
<reference evidence="2 3" key="1">
    <citation type="journal article" date="2008" name="Int. J. Syst. Evol. Microbiol.">
        <title>Amphritea japonica sp. nov. and Amphritea balenae sp. nov., isolated from the sediment adjacent to sperm whale carcasses off Kagoshima, Japan.</title>
        <authorList>
            <person name="Miyazaki M."/>
            <person name="Nogi Y."/>
            <person name="Fujiwara Y."/>
            <person name="Kawato M."/>
            <person name="Nagahama T."/>
            <person name="Kubokawa K."/>
            <person name="Horikoshi K."/>
        </authorList>
    </citation>
    <scope>NUCLEOTIDE SEQUENCE [LARGE SCALE GENOMIC DNA]</scope>
    <source>
        <strain evidence="2 3">ATCC BAA-1530</strain>
    </source>
</reference>
<dbReference type="RefSeq" id="WP_019622874.1">
    <property type="nucleotide sequence ID" value="NZ_AP014545.1"/>
</dbReference>
<gene>
    <name evidence="2" type="ORF">AMJAP_3141</name>
</gene>
<accession>A0A7R6PEP2</accession>
<feature type="transmembrane region" description="Helical" evidence="1">
    <location>
        <begin position="20"/>
        <end position="41"/>
    </location>
</feature>
<evidence type="ECO:0000256" key="1">
    <source>
        <dbReference type="SAM" id="Phobius"/>
    </source>
</evidence>
<keyword evidence="3" id="KW-1185">Reference proteome</keyword>
<dbReference type="InterPro" id="IPR032092">
    <property type="entry name" value="PilW"/>
</dbReference>
<dbReference type="Pfam" id="PF07963">
    <property type="entry name" value="N_methyl"/>
    <property type="match status" value="1"/>
</dbReference>
<dbReference type="NCBIfam" id="TIGR02532">
    <property type="entry name" value="IV_pilin_GFxxxE"/>
    <property type="match status" value="1"/>
</dbReference>
<dbReference type="Pfam" id="PF16074">
    <property type="entry name" value="PilW"/>
    <property type="match status" value="1"/>
</dbReference>
<sequence>MKGIQRTHFSRDYQQGLSLIELMVAMAMGLILMAGLIAVVVSSQVANRAVSNIGAMQEGGRFATDFLAQSITMADHWGGVEVKEVNTAPGLITAVGNCDGAWVTDLDASVRGYEGAAAIAGVAGFPSGCIAAGQYLAGTDLLTLKYSGTSGMADDHSAGDDNGRLYVRSRTGSGATMFVGSSDVSGTYPIVDGWVIYPFVIETFFISPCSNINGACDDGIPTLVRQTIHKNSQNATQLTLEPLIENVETLQFQYGSDSDNDGNVDRFDSADTVPDWTEVQTVRFSLLTRSPDVEANYTDSKSYIHDGYMVSGAASTVIAAADQAFHRKQYSRVIQIRNRSRE</sequence>
<protein>
    <submittedName>
        <fullName evidence="2">Type IV pilus assembly protein PilW</fullName>
    </submittedName>
</protein>
<dbReference type="AlphaFoldDB" id="A0A7R6PEP2"/>
<keyword evidence="1" id="KW-0472">Membrane</keyword>
<dbReference type="EMBL" id="AP014545">
    <property type="protein sequence ID" value="BBB27726.1"/>
    <property type="molecule type" value="Genomic_DNA"/>
</dbReference>
<evidence type="ECO:0000313" key="2">
    <source>
        <dbReference type="EMBL" id="BBB27726.1"/>
    </source>
</evidence>